<dbReference type="PANTHER" id="PTHR43977">
    <property type="entry name" value="STRUCTURAL MAINTENANCE OF CHROMOSOMES PROTEIN 3"/>
    <property type="match status" value="1"/>
</dbReference>
<dbReference type="Gene3D" id="3.40.50.300">
    <property type="entry name" value="P-loop containing nucleotide triphosphate hydrolases"/>
    <property type="match status" value="1"/>
</dbReference>
<feature type="region of interest" description="Disordered" evidence="3">
    <location>
        <begin position="404"/>
        <end position="469"/>
    </location>
</feature>
<dbReference type="InterPro" id="IPR004210">
    <property type="entry name" value="BESS_motif"/>
</dbReference>
<accession>A0ABM1PBY1</accession>
<keyword evidence="5" id="KW-1185">Reference proteome</keyword>
<keyword evidence="2" id="KW-0539">Nucleus</keyword>
<feature type="compositionally biased region" description="Low complexity" evidence="3">
    <location>
        <begin position="415"/>
        <end position="441"/>
    </location>
</feature>
<gene>
    <name evidence="6" type="primary">LOC108615000</name>
</gene>
<evidence type="ECO:0000256" key="1">
    <source>
        <dbReference type="ARBA" id="ARBA00023306"/>
    </source>
</evidence>
<feature type="domain" description="BESS" evidence="4">
    <location>
        <begin position="368"/>
        <end position="407"/>
    </location>
</feature>
<feature type="region of interest" description="Disordered" evidence="3">
    <location>
        <begin position="485"/>
        <end position="524"/>
    </location>
</feature>
<evidence type="ECO:0000313" key="5">
    <source>
        <dbReference type="Proteomes" id="UP000694904"/>
    </source>
</evidence>
<evidence type="ECO:0000256" key="2">
    <source>
        <dbReference type="PROSITE-ProRule" id="PRU00371"/>
    </source>
</evidence>
<dbReference type="Proteomes" id="UP000694904">
    <property type="component" value="Chromosome 5"/>
</dbReference>
<dbReference type="InterPro" id="IPR003395">
    <property type="entry name" value="RecF/RecN/SMC_N"/>
</dbReference>
<proteinExistence type="predicted"/>
<evidence type="ECO:0000259" key="4">
    <source>
        <dbReference type="PROSITE" id="PS51031"/>
    </source>
</evidence>
<dbReference type="GeneID" id="108615000"/>
<reference evidence="5" key="1">
    <citation type="journal article" date="1997" name="Nucleic Acids Res.">
        <title>tRNAscan-SE: a program for improved detection of transfer RNA genes in genomic sequence.</title>
        <authorList>
            <person name="Lowe T.M."/>
            <person name="Eddy S.R."/>
        </authorList>
    </citation>
    <scope>NUCLEOTIDE SEQUENCE [LARGE SCALE GENOMIC DNA]</scope>
</reference>
<feature type="region of interest" description="Disordered" evidence="3">
    <location>
        <begin position="541"/>
        <end position="605"/>
    </location>
</feature>
<evidence type="ECO:0000256" key="3">
    <source>
        <dbReference type="SAM" id="MobiDB-lite"/>
    </source>
</evidence>
<feature type="compositionally biased region" description="Low complexity" evidence="3">
    <location>
        <begin position="502"/>
        <end position="511"/>
    </location>
</feature>
<reference evidence="5" key="2">
    <citation type="journal article" date="2016" name="G3 (Bethesda)">
        <title>Genome Evolution in Three Species of Cactophilic Drosophila.</title>
        <authorList>
            <person name="Sanchez-Flores A."/>
            <person name="Penazola F."/>
            <person name="Carpinteyro-Ponce J."/>
            <person name="Nazario-Yepiz N."/>
            <person name="Abreu-Goodger C."/>
            <person name="Machado C.A."/>
            <person name="Markow T.A."/>
        </authorList>
    </citation>
    <scope>NUCLEOTIDE SEQUENCE [LARGE SCALE GENOMIC DNA]</scope>
</reference>
<organism evidence="5 6">
    <name type="scientific">Drosophila arizonae</name>
    <name type="common">Fruit fly</name>
    <dbReference type="NCBI Taxonomy" id="7263"/>
    <lineage>
        <taxon>Eukaryota</taxon>
        <taxon>Metazoa</taxon>
        <taxon>Ecdysozoa</taxon>
        <taxon>Arthropoda</taxon>
        <taxon>Hexapoda</taxon>
        <taxon>Insecta</taxon>
        <taxon>Pterygota</taxon>
        <taxon>Neoptera</taxon>
        <taxon>Endopterygota</taxon>
        <taxon>Diptera</taxon>
        <taxon>Brachycera</taxon>
        <taxon>Muscomorpha</taxon>
        <taxon>Ephydroidea</taxon>
        <taxon>Drosophilidae</taxon>
        <taxon>Drosophila</taxon>
    </lineage>
</organism>
<evidence type="ECO:0000313" key="6">
    <source>
        <dbReference type="RefSeq" id="XP_017864717.1"/>
    </source>
</evidence>
<feature type="compositionally biased region" description="Low complexity" evidence="3">
    <location>
        <begin position="542"/>
        <end position="580"/>
    </location>
</feature>
<feature type="compositionally biased region" description="Basic and acidic residues" evidence="3">
    <location>
        <begin position="447"/>
        <end position="456"/>
    </location>
</feature>
<protein>
    <submittedName>
        <fullName evidence="6">Mediator of RNA polymerase II transcription subunit 26</fullName>
    </submittedName>
</protein>
<name>A0ABM1PBY1_DROAR</name>
<comment type="subcellular location">
    <subcellularLocation>
        <location evidence="2">Nucleus</location>
    </subcellularLocation>
</comment>
<dbReference type="Pfam" id="PF02463">
    <property type="entry name" value="SMC_N"/>
    <property type="match status" value="1"/>
</dbReference>
<dbReference type="SUPFAM" id="SSF52540">
    <property type="entry name" value="P-loop containing nucleoside triphosphate hydrolases"/>
    <property type="match status" value="1"/>
</dbReference>
<dbReference type="InterPro" id="IPR027417">
    <property type="entry name" value="P-loop_NTPase"/>
</dbReference>
<dbReference type="CDD" id="cd03273">
    <property type="entry name" value="ABC_SMC2_euk"/>
    <property type="match status" value="1"/>
</dbReference>
<feature type="region of interest" description="Disordered" evidence="3">
    <location>
        <begin position="241"/>
        <end position="325"/>
    </location>
</feature>
<reference evidence="6" key="3">
    <citation type="submission" date="2025-08" db="UniProtKB">
        <authorList>
            <consortium name="RefSeq"/>
        </authorList>
    </citation>
    <scope>IDENTIFICATION</scope>
    <source>
        <tissue evidence="6">Whole organism</tissue>
    </source>
</reference>
<dbReference type="RefSeq" id="XP_017864717.1">
    <property type="nucleotide sequence ID" value="XM_018009228.1"/>
</dbReference>
<dbReference type="Pfam" id="PF02944">
    <property type="entry name" value="BESS"/>
    <property type="match status" value="1"/>
</dbReference>
<keyword evidence="1" id="KW-0131">Cell cycle</keyword>
<dbReference type="InterPro" id="IPR027120">
    <property type="entry name" value="Smc2_ABC"/>
</dbReference>
<dbReference type="PROSITE" id="PS51031">
    <property type="entry name" value="BESS"/>
    <property type="match status" value="1"/>
</dbReference>
<feature type="compositionally biased region" description="Basic and acidic residues" evidence="3">
    <location>
        <begin position="485"/>
        <end position="501"/>
    </location>
</feature>
<sequence length="605" mass="68015">MYVKKLVLDGFKSYGRRTEIEGFDPEFTAITGLNGSGKSNILDSICFVLGISNLQNVRASALQDLVYKNGQAGITKATVTIVFDNTNAQQCPPGYEKCREISVTRQVVVGGKNKFLINGKLVQNKKVQDFFCSMQLNVNNPNFLIMQGKIQQVLNMKPKECWRDMRLTTRKKLAELKRCQLSGGSPPPGIELNQEDNDIIDIVGTEYFYEEMNGELKPENFMTGFDYVPEHFCDAILTAAAGQQQQQHMQHPKDPQSHSAQQPQDHHTNDGETNDAPGSSNGGSYQGQNVTQLQSHNGGGGGEHSNGNSTQPHPGMPQHPAFHGGLHPHLLRRQHTNASLQRESPFEEKLLQFMQDAFPKKSKKRKQRDPDKLFLLSLYEEIKRVPEEIRLDVKSELMQILKKYQKKSPVKAEKSSASTSSAAKQSSNSSSSSASAHLSHSMYQLQKKYEKGEKEASPQSQVDPVPLHAPQQMPLFQLQKKYEENAEKVHQQQSEQRKLEAAHQQQHAAHQQPPPPPNEQHLHHPQMTHNIMFPLAQLRSEQPPAQHHAHNPHQQQQQQQQQQHPHQQQQQQQAQQHHPPTIFGSAASAAAMSTDRPAMSYENVG</sequence>